<dbReference type="OMA" id="QNWAHLE"/>
<feature type="compositionally biased region" description="Acidic residues" evidence="8">
    <location>
        <begin position="243"/>
        <end position="252"/>
    </location>
</feature>
<evidence type="ECO:0000256" key="1">
    <source>
        <dbReference type="ARBA" id="ARBA00002883"/>
    </source>
</evidence>
<evidence type="ECO:0000259" key="9">
    <source>
        <dbReference type="Pfam" id="PF06862"/>
    </source>
</evidence>
<dbReference type="GO" id="GO:0000462">
    <property type="term" value="P:maturation of SSU-rRNA from tricistronic rRNA transcript (SSU-rRNA, 5.8S rRNA, LSU-rRNA)"/>
    <property type="evidence" value="ECO:0000318"/>
    <property type="project" value="GO_Central"/>
</dbReference>
<evidence type="ECO:0000256" key="4">
    <source>
        <dbReference type="ARBA" id="ARBA00015422"/>
    </source>
</evidence>
<feature type="compositionally biased region" description="Basic and acidic residues" evidence="8">
    <location>
        <begin position="253"/>
        <end position="266"/>
    </location>
</feature>
<organism evidence="11 12">
    <name type="scientific">Puccinia graminis f. sp. tritici (strain CRL 75-36-700-3 / race SCCL)</name>
    <name type="common">Black stem rust fungus</name>
    <dbReference type="NCBI Taxonomy" id="418459"/>
    <lineage>
        <taxon>Eukaryota</taxon>
        <taxon>Fungi</taxon>
        <taxon>Dikarya</taxon>
        <taxon>Basidiomycota</taxon>
        <taxon>Pucciniomycotina</taxon>
        <taxon>Pucciniomycetes</taxon>
        <taxon>Pucciniales</taxon>
        <taxon>Pucciniaceae</taxon>
        <taxon>Puccinia</taxon>
    </lineage>
</organism>
<dbReference type="Proteomes" id="UP000008783">
    <property type="component" value="Unassembled WGS sequence"/>
</dbReference>
<comment type="subunit">
    <text evidence="7">Component of the ribosomal small subunit (SSU) processome composed of at least 40 protein subunits and snoRNA U3.</text>
</comment>
<dbReference type="EMBL" id="DS178274">
    <property type="protein sequence ID" value="EFP80150.1"/>
    <property type="molecule type" value="Genomic_DNA"/>
</dbReference>
<comment type="function">
    <text evidence="1 7">DEAD-box RNA helicase-like protein required for pre-18S rRNA processing, specifically at sites A0, A1, and A2.</text>
</comment>
<dbReference type="InterPro" id="IPR010678">
    <property type="entry name" value="UTP25"/>
</dbReference>
<dbReference type="GO" id="GO:0019843">
    <property type="term" value="F:rRNA binding"/>
    <property type="evidence" value="ECO:0000318"/>
    <property type="project" value="GO_Central"/>
</dbReference>
<accession>E3K6J0</accession>
<dbReference type="Gene3D" id="3.40.50.300">
    <property type="entry name" value="P-loop containing nucleotide triphosphate hydrolases"/>
    <property type="match status" value="1"/>
</dbReference>
<reference evidence="12" key="2">
    <citation type="journal article" date="2011" name="Proc. Natl. Acad. Sci. U.S.A.">
        <title>Obligate biotrophy features unraveled by the genomic analysis of rust fungi.</title>
        <authorList>
            <person name="Duplessis S."/>
            <person name="Cuomo C.A."/>
            <person name="Lin Y.-C."/>
            <person name="Aerts A."/>
            <person name="Tisserant E."/>
            <person name="Veneault-Fourrey C."/>
            <person name="Joly D.L."/>
            <person name="Hacquard S."/>
            <person name="Amselem J."/>
            <person name="Cantarel B.L."/>
            <person name="Chiu R."/>
            <person name="Coutinho P.M."/>
            <person name="Feau N."/>
            <person name="Field M."/>
            <person name="Frey P."/>
            <person name="Gelhaye E."/>
            <person name="Goldberg J."/>
            <person name="Grabherr M.G."/>
            <person name="Kodira C.D."/>
            <person name="Kohler A."/>
            <person name="Kuees U."/>
            <person name="Lindquist E.A."/>
            <person name="Lucas S.M."/>
            <person name="Mago R."/>
            <person name="Mauceli E."/>
            <person name="Morin E."/>
            <person name="Murat C."/>
            <person name="Pangilinan J.L."/>
            <person name="Park R."/>
            <person name="Pearson M."/>
            <person name="Quesneville H."/>
            <person name="Rouhier N."/>
            <person name="Sakthikumar S."/>
            <person name="Salamov A.A."/>
            <person name="Schmutz J."/>
            <person name="Selles B."/>
            <person name="Shapiro H."/>
            <person name="Tanguay P."/>
            <person name="Tuskan G.A."/>
            <person name="Henrissat B."/>
            <person name="Van de Peer Y."/>
            <person name="Rouze P."/>
            <person name="Ellis J.G."/>
            <person name="Dodds P.N."/>
            <person name="Schein J.E."/>
            <person name="Zhong S."/>
            <person name="Hamelin R.C."/>
            <person name="Grigoriev I.V."/>
            <person name="Szabo L.J."/>
            <person name="Martin F."/>
        </authorList>
    </citation>
    <scope>NUCLEOTIDE SEQUENCE [LARGE SCALE GENOMIC DNA]</scope>
    <source>
        <strain evidence="12">CRL 75-36-700-3 / race SCCL</strain>
    </source>
</reference>
<dbReference type="InterPro" id="IPR027417">
    <property type="entry name" value="P-loop_NTPase"/>
</dbReference>
<feature type="domain" description="UTP25 C-terminal" evidence="9">
    <location>
        <begin position="490"/>
        <end position="695"/>
    </location>
</feature>
<protein>
    <recommendedName>
        <fullName evidence="4 7">U3 small nucleolar RNA-associated protein 25</fullName>
        <shortName evidence="7">U3 snoRNA-associated protein 25</shortName>
    </recommendedName>
</protein>
<dbReference type="AlphaFoldDB" id="E3K6J0"/>
<dbReference type="Pfam" id="PF06862">
    <property type="entry name" value="Utp25_C"/>
    <property type="match status" value="1"/>
</dbReference>
<feature type="region of interest" description="Disordered" evidence="8">
    <location>
        <begin position="243"/>
        <end position="266"/>
    </location>
</feature>
<dbReference type="OrthoDB" id="10264378at2759"/>
<evidence type="ECO:0000256" key="6">
    <source>
        <dbReference type="ARBA" id="ARBA00023274"/>
    </source>
</evidence>
<dbReference type="InParanoid" id="E3K6J0"/>
<evidence type="ECO:0000256" key="7">
    <source>
        <dbReference type="RuleBase" id="RU365070"/>
    </source>
</evidence>
<keyword evidence="12" id="KW-1185">Reference proteome</keyword>
<dbReference type="FunCoup" id="E3K6J0">
    <property type="interactions" value="778"/>
</dbReference>
<evidence type="ECO:0000256" key="5">
    <source>
        <dbReference type="ARBA" id="ARBA00023242"/>
    </source>
</evidence>
<feature type="domain" description="UTP25 NTP hydrolase-like" evidence="10">
    <location>
        <begin position="183"/>
        <end position="473"/>
    </location>
</feature>
<dbReference type="Pfam" id="PF22916">
    <property type="entry name" value="UTP25_NTPase-like"/>
    <property type="match status" value="1"/>
</dbReference>
<dbReference type="PANTHER" id="PTHR12933">
    <property type="entry name" value="ORF PROTEIN-RELATED"/>
    <property type="match status" value="1"/>
</dbReference>
<evidence type="ECO:0000313" key="11">
    <source>
        <dbReference type="EMBL" id="EFP80150.1"/>
    </source>
</evidence>
<dbReference type="GO" id="GO:0034511">
    <property type="term" value="F:U3 snoRNA binding"/>
    <property type="evidence" value="ECO:0000318"/>
    <property type="project" value="GO_Central"/>
</dbReference>
<sequence>MNTDEGIDPARIKLLTLLNVAAAKPTTTTTTTTTTTNNRKRKLGQDRNWLAIAKQATIKPKTPSTTTTTTTTTTITENQVAEEQEEDESNSVDLYHHHFGPQTTLLNPQALQLAQKEDGWKVASNSKTQDHRRIVSFQLDQQQEPDPPSSSNNPTLKIPKALQPVLDRFNPHELRFFDSVNQYQDVWHTGIPYDHHRAHLRTATSLWALQHILKTRAEIIKNNEHLAQLAPKPSTKKSILESDLEGEGLGDEPSEKSKTQKAEREIRDQGFTRPKVLMLLPFRSSARDWLHSLISLASTSTVKGLERFEKEYSLPPGTVDKLEAEDAKFKYPLDHRIIFRGNVDDDFFLPVKFNRKEIRLYSDFYQADLVIGSPVGLRKFIEKEGDADFLSSIEISIVDQLDVMQMQNWEHVEFVFEHLNRIPKKPRDTDFSRVKPWYLDSQAHHLRQSVMFSAHPSAEQHSLFRKLDNLSGKRLEFHETSKTYSVGLVAKVRPGIQQTWRAFDLGPDPLMDHQLRFDFFQKNILGPLQQSALVKEGLAGILVFVPSYFDFVRLENLFRSIEDLKFAAISEYSTPSEISAARSSFFNRHVSYLLVSERFHFFHRYKLRGARQIIFYAPPYHPEYYLEFVNEFPFLPSQNQPKDGAPGDGTFGPVDVKEVSVQVLFSKLDHAKIQPIIGLADSHKILKNLDHAHSFTFV</sequence>
<dbReference type="VEuPathDB" id="FungiDB:PGTG_05375"/>
<gene>
    <name evidence="11" type="ORF">PGTG_05375</name>
</gene>
<evidence type="ECO:0000256" key="2">
    <source>
        <dbReference type="ARBA" id="ARBA00004604"/>
    </source>
</evidence>
<dbReference type="InterPro" id="IPR053939">
    <property type="entry name" value="UTP25_C"/>
</dbReference>
<dbReference type="RefSeq" id="XP_003324569.1">
    <property type="nucleotide sequence ID" value="XM_003324521.2"/>
</dbReference>
<evidence type="ECO:0000313" key="12">
    <source>
        <dbReference type="Proteomes" id="UP000008783"/>
    </source>
</evidence>
<dbReference type="GeneID" id="10534329"/>
<evidence type="ECO:0000256" key="8">
    <source>
        <dbReference type="SAM" id="MobiDB-lite"/>
    </source>
</evidence>
<keyword evidence="6 7" id="KW-0687">Ribonucleoprotein</keyword>
<reference key="1">
    <citation type="submission" date="2007-01" db="EMBL/GenBank/DDBJ databases">
        <title>The Genome Sequence of Puccinia graminis f. sp. tritici Strain CRL 75-36-700-3.</title>
        <authorList>
            <consortium name="The Broad Institute Genome Sequencing Platform"/>
            <person name="Birren B."/>
            <person name="Lander E."/>
            <person name="Galagan J."/>
            <person name="Nusbaum C."/>
            <person name="Devon K."/>
            <person name="Cuomo C."/>
            <person name="Jaffe D."/>
            <person name="Butler J."/>
            <person name="Alvarez P."/>
            <person name="Gnerre S."/>
            <person name="Grabherr M."/>
            <person name="Mauceli E."/>
            <person name="Brockman W."/>
            <person name="Young S."/>
            <person name="LaButti K."/>
            <person name="Sykes S."/>
            <person name="DeCaprio D."/>
            <person name="Crawford M."/>
            <person name="Koehrsen M."/>
            <person name="Engels R."/>
            <person name="Montgomery P."/>
            <person name="Pearson M."/>
            <person name="Howarth C."/>
            <person name="Larson L."/>
            <person name="White J."/>
            <person name="Zeng Q."/>
            <person name="Kodira C."/>
            <person name="Yandava C."/>
            <person name="Alvarado L."/>
            <person name="O'Leary S."/>
            <person name="Szabo L."/>
            <person name="Dean R."/>
            <person name="Schein J."/>
        </authorList>
    </citation>
    <scope>NUCLEOTIDE SEQUENCE</scope>
    <source>
        <strain>CRL 75-36-700-3</strain>
    </source>
</reference>
<evidence type="ECO:0000259" key="10">
    <source>
        <dbReference type="Pfam" id="PF22916"/>
    </source>
</evidence>
<dbReference type="HOGENOM" id="CLU_018705_3_0_1"/>
<evidence type="ECO:0000256" key="3">
    <source>
        <dbReference type="ARBA" id="ARBA00009223"/>
    </source>
</evidence>
<dbReference type="KEGG" id="pgr:PGTG_05375"/>
<name>E3K6J0_PUCGT</name>
<comment type="subcellular location">
    <subcellularLocation>
        <location evidence="2 7">Nucleus</location>
        <location evidence="2 7">Nucleolus</location>
    </subcellularLocation>
</comment>
<dbReference type="InterPro" id="IPR053940">
    <property type="entry name" value="UTP25_NTPase-like"/>
</dbReference>
<keyword evidence="7" id="KW-0698">rRNA processing</keyword>
<keyword evidence="5 7" id="KW-0539">Nucleus</keyword>
<dbReference type="STRING" id="418459.E3K6J0"/>
<proteinExistence type="inferred from homology"/>
<comment type="similarity">
    <text evidence="3 7">Belongs to the UTP25 family.</text>
</comment>
<keyword evidence="7" id="KW-0690">Ribosome biogenesis</keyword>
<dbReference type="GO" id="GO:0005730">
    <property type="term" value="C:nucleolus"/>
    <property type="evidence" value="ECO:0000318"/>
    <property type="project" value="GO_Central"/>
</dbReference>
<dbReference type="GO" id="GO:0032040">
    <property type="term" value="C:small-subunit processome"/>
    <property type="evidence" value="ECO:0000318"/>
    <property type="project" value="GO_Central"/>
</dbReference>
<dbReference type="PANTHER" id="PTHR12933:SF0">
    <property type="entry name" value="U3 SMALL NUCLEOLAR RNA-ASSOCIATED PROTEIN 25 HOMOLOG"/>
    <property type="match status" value="1"/>
</dbReference>